<dbReference type="NCBIfam" id="TIGR03423">
    <property type="entry name" value="pbp2_mrdA"/>
    <property type="match status" value="1"/>
</dbReference>
<evidence type="ECO:0000256" key="7">
    <source>
        <dbReference type="ARBA" id="ARBA00022692"/>
    </source>
</evidence>
<feature type="region of interest" description="Disordered" evidence="14">
    <location>
        <begin position="613"/>
        <end position="647"/>
    </location>
</feature>
<name>A0A238KXH7_9RHOB</name>
<evidence type="ECO:0000256" key="3">
    <source>
        <dbReference type="ARBA" id="ARBA00022475"/>
    </source>
</evidence>
<proteinExistence type="predicted"/>
<keyword evidence="6" id="KW-0645">Protease</keyword>
<evidence type="ECO:0000259" key="16">
    <source>
        <dbReference type="Pfam" id="PF03717"/>
    </source>
</evidence>
<keyword evidence="12" id="KW-0472">Membrane</keyword>
<dbReference type="GO" id="GO:0008360">
    <property type="term" value="P:regulation of cell shape"/>
    <property type="evidence" value="ECO:0007669"/>
    <property type="project" value="UniProtKB-KW"/>
</dbReference>
<dbReference type="InterPro" id="IPR017790">
    <property type="entry name" value="Penicillin-binding_protein_2"/>
</dbReference>
<feature type="domain" description="Penicillin-binding protein dimerisation" evidence="16">
    <location>
        <begin position="62"/>
        <end position="236"/>
    </location>
</feature>
<dbReference type="AlphaFoldDB" id="A0A238KXH7"/>
<dbReference type="OrthoDB" id="9766847at2"/>
<evidence type="ECO:0000256" key="1">
    <source>
        <dbReference type="ARBA" id="ARBA00004167"/>
    </source>
</evidence>
<keyword evidence="13" id="KW-0961">Cell wall biogenesis/degradation</keyword>
<evidence type="ECO:0000256" key="11">
    <source>
        <dbReference type="ARBA" id="ARBA00022989"/>
    </source>
</evidence>
<keyword evidence="5" id="KW-0121">Carboxypeptidase</keyword>
<dbReference type="GO" id="GO:0071555">
    <property type="term" value="P:cell wall organization"/>
    <property type="evidence" value="ECO:0007669"/>
    <property type="project" value="UniProtKB-KW"/>
</dbReference>
<keyword evidence="11" id="KW-1133">Transmembrane helix</keyword>
<dbReference type="GO" id="GO:0009252">
    <property type="term" value="P:peptidoglycan biosynthetic process"/>
    <property type="evidence" value="ECO:0007669"/>
    <property type="project" value="UniProtKB-KW"/>
</dbReference>
<evidence type="ECO:0000256" key="5">
    <source>
        <dbReference type="ARBA" id="ARBA00022645"/>
    </source>
</evidence>
<evidence type="ECO:0000256" key="13">
    <source>
        <dbReference type="ARBA" id="ARBA00023316"/>
    </source>
</evidence>
<reference evidence="17 18" key="1">
    <citation type="submission" date="2017-05" db="EMBL/GenBank/DDBJ databases">
        <authorList>
            <person name="Song R."/>
            <person name="Chenine A.L."/>
            <person name="Ruprecht R.M."/>
        </authorList>
    </citation>
    <scope>NUCLEOTIDE SEQUENCE [LARGE SCALE GENOMIC DNA]</scope>
    <source>
        <strain evidence="17 18">CECT 8898</strain>
    </source>
</reference>
<dbReference type="SUPFAM" id="SSF56519">
    <property type="entry name" value="Penicillin binding protein dimerisation domain"/>
    <property type="match status" value="1"/>
</dbReference>
<evidence type="ECO:0000256" key="14">
    <source>
        <dbReference type="SAM" id="MobiDB-lite"/>
    </source>
</evidence>
<evidence type="ECO:0000259" key="15">
    <source>
        <dbReference type="Pfam" id="PF00905"/>
    </source>
</evidence>
<dbReference type="InterPro" id="IPR050515">
    <property type="entry name" value="Beta-lactam/transpept"/>
</dbReference>
<dbReference type="Proteomes" id="UP000207598">
    <property type="component" value="Unassembled WGS sequence"/>
</dbReference>
<evidence type="ECO:0000313" key="17">
    <source>
        <dbReference type="EMBL" id="SMX47398.1"/>
    </source>
</evidence>
<keyword evidence="9" id="KW-0133">Cell shape</keyword>
<dbReference type="InterPro" id="IPR036138">
    <property type="entry name" value="PBP_dimer_sf"/>
</dbReference>
<evidence type="ECO:0000256" key="4">
    <source>
        <dbReference type="ARBA" id="ARBA00022519"/>
    </source>
</evidence>
<dbReference type="GO" id="GO:0006508">
    <property type="term" value="P:proteolysis"/>
    <property type="evidence" value="ECO:0007669"/>
    <property type="project" value="UniProtKB-KW"/>
</dbReference>
<evidence type="ECO:0000256" key="2">
    <source>
        <dbReference type="ARBA" id="ARBA00004236"/>
    </source>
</evidence>
<dbReference type="Pfam" id="PF03717">
    <property type="entry name" value="PBP_dimer"/>
    <property type="match status" value="1"/>
</dbReference>
<protein>
    <submittedName>
        <fullName evidence="17">Stage V sporulation protein D</fullName>
    </submittedName>
</protein>
<dbReference type="Gene3D" id="3.90.1310.10">
    <property type="entry name" value="Penicillin-binding protein 2a (Domain 2)"/>
    <property type="match status" value="1"/>
</dbReference>
<keyword evidence="10" id="KW-0573">Peptidoglycan synthesis</keyword>
<dbReference type="GO" id="GO:0009002">
    <property type="term" value="F:serine-type D-Ala-D-Ala carboxypeptidase activity"/>
    <property type="evidence" value="ECO:0007669"/>
    <property type="project" value="InterPro"/>
</dbReference>
<dbReference type="RefSeq" id="WP_094022424.1">
    <property type="nucleotide sequence ID" value="NZ_FXYF01000011.1"/>
</dbReference>
<keyword evidence="3" id="KW-1003">Cell membrane</keyword>
<dbReference type="InterPro" id="IPR005311">
    <property type="entry name" value="PBP_dimer"/>
</dbReference>
<comment type="subcellular location">
    <subcellularLocation>
        <location evidence="2">Cell membrane</location>
    </subcellularLocation>
    <subcellularLocation>
        <location evidence="1">Membrane</location>
        <topology evidence="1">Single-pass membrane protein</topology>
    </subcellularLocation>
</comment>
<dbReference type="PANTHER" id="PTHR30627">
    <property type="entry name" value="PEPTIDOGLYCAN D,D-TRANSPEPTIDASE"/>
    <property type="match status" value="1"/>
</dbReference>
<feature type="domain" description="Penicillin-binding protein transpeptidase" evidence="15">
    <location>
        <begin position="269"/>
        <end position="602"/>
    </location>
</feature>
<evidence type="ECO:0000256" key="10">
    <source>
        <dbReference type="ARBA" id="ARBA00022984"/>
    </source>
</evidence>
<evidence type="ECO:0000256" key="8">
    <source>
        <dbReference type="ARBA" id="ARBA00022801"/>
    </source>
</evidence>
<dbReference type="GO" id="GO:0008658">
    <property type="term" value="F:penicillin binding"/>
    <property type="evidence" value="ECO:0007669"/>
    <property type="project" value="InterPro"/>
</dbReference>
<evidence type="ECO:0000256" key="6">
    <source>
        <dbReference type="ARBA" id="ARBA00022670"/>
    </source>
</evidence>
<dbReference type="InterPro" id="IPR012338">
    <property type="entry name" value="Beta-lactam/transpept-like"/>
</dbReference>
<feature type="compositionally biased region" description="Basic and acidic residues" evidence="14">
    <location>
        <begin position="627"/>
        <end position="647"/>
    </location>
</feature>
<accession>A0A238KXH7</accession>
<dbReference type="Gene3D" id="3.40.710.10">
    <property type="entry name" value="DD-peptidase/beta-lactamase superfamily"/>
    <property type="match status" value="1"/>
</dbReference>
<evidence type="ECO:0000313" key="18">
    <source>
        <dbReference type="Proteomes" id="UP000207598"/>
    </source>
</evidence>
<dbReference type="InterPro" id="IPR001460">
    <property type="entry name" value="PCN-bd_Tpept"/>
</dbReference>
<evidence type="ECO:0000256" key="9">
    <source>
        <dbReference type="ARBA" id="ARBA00022960"/>
    </source>
</evidence>
<dbReference type="PANTHER" id="PTHR30627:SF2">
    <property type="entry name" value="PEPTIDOGLYCAN D,D-TRANSPEPTIDASE MRDA"/>
    <property type="match status" value="1"/>
</dbReference>
<keyword evidence="7" id="KW-0812">Transmembrane</keyword>
<dbReference type="Pfam" id="PF00905">
    <property type="entry name" value="Transpeptidase"/>
    <property type="match status" value="1"/>
</dbReference>
<dbReference type="GO" id="GO:0071972">
    <property type="term" value="F:peptidoglycan L,D-transpeptidase activity"/>
    <property type="evidence" value="ECO:0007669"/>
    <property type="project" value="TreeGrafter"/>
</dbReference>
<dbReference type="EMBL" id="FXYF01000011">
    <property type="protein sequence ID" value="SMX47398.1"/>
    <property type="molecule type" value="Genomic_DNA"/>
</dbReference>
<gene>
    <name evidence="17" type="primary">spoVD</name>
    <name evidence="17" type="ORF">MAA8898_03648</name>
</gene>
<evidence type="ECO:0000256" key="12">
    <source>
        <dbReference type="ARBA" id="ARBA00023136"/>
    </source>
</evidence>
<organism evidence="17 18">
    <name type="scientific">Maliponia aquimaris</name>
    <dbReference type="NCBI Taxonomy" id="1673631"/>
    <lineage>
        <taxon>Bacteria</taxon>
        <taxon>Pseudomonadati</taxon>
        <taxon>Pseudomonadota</taxon>
        <taxon>Alphaproteobacteria</taxon>
        <taxon>Rhodobacterales</taxon>
        <taxon>Paracoccaceae</taxon>
        <taxon>Maliponia</taxon>
    </lineage>
</organism>
<keyword evidence="4" id="KW-0997">Cell inner membrane</keyword>
<sequence>MRRSPRESADSARRITRRGLMLGAAQVGFAGVLALRMRHMQVDQADEFRLLAEENRINIRLIPPSRGRIFDREGRLIAENEQTYRITITREDAGDVGQVIQRLGQLVELDEDDLNRALIEMERTAPFFPVTVADRVTWEDISRVAVNAPALPGVTPEVGLSRYYPQRELFAHVAGYVGPVSERDLARYEDPPPLLRIPRFQIGKVGVEAKYEEQLRGSAGAKRVEVNAVGRVMRELDRREGEAGADLQLTVDVALQDYVQARLGQESASVVVMDLEHGDLLAICSAPSYDPNKFVRGISVKDYGELRDNDHRPLASKTVQDAYPPGSTFKMVTALAAMDAGIMSPNDTFWCPGHLEVSGRRFHCWKRVGHGHMNLESSLKESCDVYYYELALKVGIERIADMARRLGMGQAHDIPMSAVTSGLVPDKLWKRRERGAEWVIGDSVNAAIGQGFVLASPLQLAVMTARLATGREVTPRLVKKIDGIETPRPPAADLGLNPNHLLQIRRAMFSVSNHRHGTAYGSRIDQDAFRMAGKTGTSQVRNITAAERARGVTSNDDLPWNRRDHALFVNFAPFEAPRIAVSVVVEHGGGGSAAAAPIARDVTLQALYNGDPPLEAYPSADRRRIKAQQERLAREREERRLFGSDSA</sequence>
<dbReference type="Gene3D" id="3.30.1390.30">
    <property type="entry name" value="Penicillin-binding protein 2a, domain 3"/>
    <property type="match status" value="1"/>
</dbReference>
<keyword evidence="18" id="KW-1185">Reference proteome</keyword>
<dbReference type="SUPFAM" id="SSF56601">
    <property type="entry name" value="beta-lactamase/transpeptidase-like"/>
    <property type="match status" value="1"/>
</dbReference>
<keyword evidence="8" id="KW-0378">Hydrolase</keyword>
<dbReference type="GO" id="GO:0005886">
    <property type="term" value="C:plasma membrane"/>
    <property type="evidence" value="ECO:0007669"/>
    <property type="project" value="UniProtKB-SubCell"/>
</dbReference>